<feature type="compositionally biased region" description="Polar residues" evidence="7">
    <location>
        <begin position="464"/>
        <end position="474"/>
    </location>
</feature>
<feature type="compositionally biased region" description="Polar residues" evidence="7">
    <location>
        <begin position="641"/>
        <end position="665"/>
    </location>
</feature>
<comment type="caution">
    <text evidence="11">The sequence shown here is derived from an EMBL/GenBank/DDBJ whole genome shotgun (WGS) entry which is preliminary data.</text>
</comment>
<evidence type="ECO:0000259" key="10">
    <source>
        <dbReference type="PROSITE" id="PS51195"/>
    </source>
</evidence>
<sequence>MPRIRTAHKISERQRTGDVLTDELVDFKSLLLSPDVLKGLSSCGFERPSPIQLKAIPLGRCGLDLISQAKSGTGKTCVFSVIALESLSLDSNSTQVLILAPTREIAVQIKDVITSIGSQMDNLACHVFIGGLPVEDNKKMLKKPCHIAVGTPGQIKFLIEKHVLKTDSVRLFILDEADKLLEENFQEQINWIFSSLPSNKQMMAFSATYPEHLATHLTRYMREPTFVRLNATDPTLQGIKQFYKGVPFHPLPHKIFEGKAIVSLLNVFFQVCELLKLLSSLPFHQCLVFSNYQIRAQNLCDTLRLKGWPSVFIAGLQNQSQRLKAMEKLREFKCRVLISTDLTSRGIDAEHVDLVVNMDVPRDSETYLHRIGRAGRFGTQGIAVTFVAQGEEDRLFRKMEEKIGNKIDSLPDPIPQFLRSSDTSSTQASESPKPASVEVDILTNCSIDSSEGEVNKDSPEPRRSQASTEKAASEITDSLVLQDTSLCEQTEEDSLPLNKAETVKNYDALAVNLQPEDDDLQRRKMMEDIQNTFQKDLSNEKEKLYRKDQGVSDADQLQGHEKDGRAAENFQCQSKIQTDLIKSSERGMLEQRPSIQSTETSACLVGENEHILRPLQDLKLDPRSESKSFHKPGNHLPPAKATSSYGAVENEGTSNVGDKVNSSKMFESLSDGSEGSDHEGSETAENSNDLERVVDGNPSSIEEKRDLRGLQLPSVREFEKYFENYLETVSDFDNVVEVSSTSSKPEVDDVESDSANDSNDRISQKASISSNQFGTASDGQDFHQHVQQRFSASQVPFRDDTDSSDYYLQNQNLYQTRDDISGHCGSLLSGENQNYHWYSNHNDGWHIYSDSHNYHGDYDSYDGRYNYYYPYPGGFEANYSSQSEAYSSPWEQYYDKAYGDMGTYQDYQWNMSWYNAYQRQTSCIRQFVAFSRAVRF</sequence>
<dbReference type="Proteomes" id="UP001159427">
    <property type="component" value="Unassembled WGS sequence"/>
</dbReference>
<evidence type="ECO:0000313" key="12">
    <source>
        <dbReference type="Proteomes" id="UP001159427"/>
    </source>
</evidence>
<feature type="region of interest" description="Disordered" evidence="7">
    <location>
        <begin position="623"/>
        <end position="705"/>
    </location>
</feature>
<dbReference type="CDD" id="cd17943">
    <property type="entry name" value="DEADc_DDX20"/>
    <property type="match status" value="1"/>
</dbReference>
<dbReference type="InterPro" id="IPR014014">
    <property type="entry name" value="RNA_helicase_DEAD_Q_motif"/>
</dbReference>
<dbReference type="InterPro" id="IPR014001">
    <property type="entry name" value="Helicase_ATP-bd"/>
</dbReference>
<dbReference type="PROSITE" id="PS51192">
    <property type="entry name" value="HELICASE_ATP_BIND_1"/>
    <property type="match status" value="1"/>
</dbReference>
<dbReference type="Gene3D" id="3.40.50.300">
    <property type="entry name" value="P-loop containing nucleotide triphosphate hydrolases"/>
    <property type="match status" value="2"/>
</dbReference>
<evidence type="ECO:0000256" key="1">
    <source>
        <dbReference type="ARBA" id="ARBA00012552"/>
    </source>
</evidence>
<dbReference type="InterPro" id="IPR050079">
    <property type="entry name" value="DEAD_box_RNA_helicase"/>
</dbReference>
<evidence type="ECO:0000256" key="4">
    <source>
        <dbReference type="ARBA" id="ARBA00022806"/>
    </source>
</evidence>
<keyword evidence="3" id="KW-0378">Hydrolase</keyword>
<keyword evidence="2" id="KW-0547">Nucleotide-binding</keyword>
<keyword evidence="12" id="KW-1185">Reference proteome</keyword>
<dbReference type="PANTHER" id="PTHR47959:SF1">
    <property type="entry name" value="ATP-DEPENDENT RNA HELICASE DBPA"/>
    <property type="match status" value="1"/>
</dbReference>
<feature type="domain" description="DEAD-box RNA helicase Q" evidence="10">
    <location>
        <begin position="25"/>
        <end position="53"/>
    </location>
</feature>
<feature type="compositionally biased region" description="Basic and acidic residues" evidence="7">
    <location>
        <begin position="453"/>
        <end position="463"/>
    </location>
</feature>
<feature type="region of interest" description="Disordered" evidence="7">
    <location>
        <begin position="406"/>
        <end position="474"/>
    </location>
</feature>
<evidence type="ECO:0000259" key="8">
    <source>
        <dbReference type="PROSITE" id="PS51192"/>
    </source>
</evidence>
<dbReference type="InterPro" id="IPR000629">
    <property type="entry name" value="RNA-helicase_DEAD-box_CS"/>
</dbReference>
<feature type="compositionally biased region" description="Low complexity" evidence="7">
    <location>
        <begin position="420"/>
        <end position="431"/>
    </location>
</feature>
<dbReference type="PROSITE" id="PS00039">
    <property type="entry name" value="DEAD_ATP_HELICASE"/>
    <property type="match status" value="1"/>
</dbReference>
<dbReference type="EC" id="3.6.4.13" evidence="1"/>
<feature type="domain" description="Helicase ATP-binding" evidence="8">
    <location>
        <begin position="56"/>
        <end position="227"/>
    </location>
</feature>
<organism evidence="11 12">
    <name type="scientific">Porites evermanni</name>
    <dbReference type="NCBI Taxonomy" id="104178"/>
    <lineage>
        <taxon>Eukaryota</taxon>
        <taxon>Metazoa</taxon>
        <taxon>Cnidaria</taxon>
        <taxon>Anthozoa</taxon>
        <taxon>Hexacorallia</taxon>
        <taxon>Scleractinia</taxon>
        <taxon>Fungiina</taxon>
        <taxon>Poritidae</taxon>
        <taxon>Porites</taxon>
    </lineage>
</organism>
<evidence type="ECO:0000256" key="2">
    <source>
        <dbReference type="ARBA" id="ARBA00022741"/>
    </source>
</evidence>
<feature type="short sequence motif" description="Q motif" evidence="6">
    <location>
        <begin position="25"/>
        <end position="53"/>
    </location>
</feature>
<dbReference type="InterPro" id="IPR027417">
    <property type="entry name" value="P-loop_NTPase"/>
</dbReference>
<dbReference type="EMBL" id="CALNXI010000409">
    <property type="protein sequence ID" value="CAH3026537.1"/>
    <property type="molecule type" value="Genomic_DNA"/>
</dbReference>
<feature type="region of interest" description="Disordered" evidence="7">
    <location>
        <begin position="737"/>
        <end position="778"/>
    </location>
</feature>
<dbReference type="CDD" id="cd18787">
    <property type="entry name" value="SF2_C_DEAD"/>
    <property type="match status" value="1"/>
</dbReference>
<keyword evidence="4" id="KW-0347">Helicase</keyword>
<dbReference type="SMART" id="SM00487">
    <property type="entry name" value="DEXDc"/>
    <property type="match status" value="1"/>
</dbReference>
<protein>
    <recommendedName>
        <fullName evidence="1">RNA helicase</fullName>
        <ecNumber evidence="1">3.6.4.13</ecNumber>
    </recommendedName>
</protein>
<feature type="region of interest" description="Disordered" evidence="7">
    <location>
        <begin position="583"/>
        <end position="602"/>
    </location>
</feature>
<dbReference type="PROSITE" id="PS51194">
    <property type="entry name" value="HELICASE_CTER"/>
    <property type="match status" value="1"/>
</dbReference>
<evidence type="ECO:0000256" key="3">
    <source>
        <dbReference type="ARBA" id="ARBA00022801"/>
    </source>
</evidence>
<evidence type="ECO:0000259" key="9">
    <source>
        <dbReference type="PROSITE" id="PS51194"/>
    </source>
</evidence>
<evidence type="ECO:0000256" key="6">
    <source>
        <dbReference type="PROSITE-ProRule" id="PRU00552"/>
    </source>
</evidence>
<dbReference type="PROSITE" id="PS51195">
    <property type="entry name" value="Q_MOTIF"/>
    <property type="match status" value="1"/>
</dbReference>
<dbReference type="PANTHER" id="PTHR47959">
    <property type="entry name" value="ATP-DEPENDENT RNA HELICASE RHLE-RELATED"/>
    <property type="match status" value="1"/>
</dbReference>
<dbReference type="InterPro" id="IPR001650">
    <property type="entry name" value="Helicase_C-like"/>
</dbReference>
<dbReference type="Pfam" id="PF00270">
    <property type="entry name" value="DEAD"/>
    <property type="match status" value="1"/>
</dbReference>
<evidence type="ECO:0000256" key="7">
    <source>
        <dbReference type="SAM" id="MobiDB-lite"/>
    </source>
</evidence>
<name>A0ABN8MAY2_9CNID</name>
<dbReference type="SUPFAM" id="SSF52540">
    <property type="entry name" value="P-loop containing nucleoside triphosphate hydrolases"/>
    <property type="match status" value="1"/>
</dbReference>
<accession>A0ABN8MAY2</accession>
<dbReference type="Pfam" id="PF00271">
    <property type="entry name" value="Helicase_C"/>
    <property type="match status" value="1"/>
</dbReference>
<evidence type="ECO:0000256" key="5">
    <source>
        <dbReference type="ARBA" id="ARBA00022840"/>
    </source>
</evidence>
<reference evidence="11 12" key="1">
    <citation type="submission" date="2022-05" db="EMBL/GenBank/DDBJ databases">
        <authorList>
            <consortium name="Genoscope - CEA"/>
            <person name="William W."/>
        </authorList>
    </citation>
    <scope>NUCLEOTIDE SEQUENCE [LARGE SCALE GENOMIC DNA]</scope>
</reference>
<gene>
    <name evidence="11" type="ORF">PEVE_00029301</name>
</gene>
<dbReference type="InterPro" id="IPR011545">
    <property type="entry name" value="DEAD/DEAH_box_helicase_dom"/>
</dbReference>
<proteinExistence type="predicted"/>
<evidence type="ECO:0000313" key="11">
    <source>
        <dbReference type="EMBL" id="CAH3026537.1"/>
    </source>
</evidence>
<dbReference type="SMART" id="SM00490">
    <property type="entry name" value="HELICc"/>
    <property type="match status" value="1"/>
</dbReference>
<feature type="compositionally biased region" description="Polar residues" evidence="7">
    <location>
        <begin position="764"/>
        <end position="778"/>
    </location>
</feature>
<feature type="region of interest" description="Disordered" evidence="7">
    <location>
        <begin position="547"/>
        <end position="567"/>
    </location>
</feature>
<keyword evidence="5" id="KW-0067">ATP-binding</keyword>
<feature type="domain" description="Helicase C-terminal" evidence="9">
    <location>
        <begin position="270"/>
        <end position="418"/>
    </location>
</feature>